<keyword evidence="2 4" id="KW-0863">Zinc-finger</keyword>
<evidence type="ECO:0000313" key="10">
    <source>
        <dbReference type="Proteomes" id="UP000717996"/>
    </source>
</evidence>
<evidence type="ECO:0000256" key="3">
    <source>
        <dbReference type="ARBA" id="ARBA00022833"/>
    </source>
</evidence>
<dbReference type="PANTHER" id="PTHR46651">
    <property type="entry name" value="POLYADENYLATE-BINDING PROTEIN-INTERACTING PROTEIN 7"/>
    <property type="match status" value="1"/>
</dbReference>
<dbReference type="OrthoDB" id="3247158at2759"/>
<evidence type="ECO:0000259" key="6">
    <source>
        <dbReference type="PROSITE" id="PS50103"/>
    </source>
</evidence>
<dbReference type="InterPro" id="IPR036855">
    <property type="entry name" value="Znf_CCCH_sf"/>
</dbReference>
<feature type="domain" description="C3H1-type" evidence="6">
    <location>
        <begin position="214"/>
        <end position="237"/>
    </location>
</feature>
<dbReference type="PROSITE" id="PS50103">
    <property type="entry name" value="ZF_C3H1"/>
    <property type="match status" value="2"/>
</dbReference>
<dbReference type="Pfam" id="PF08590">
    <property type="entry name" value="DUF1771"/>
    <property type="match status" value="1"/>
</dbReference>
<dbReference type="Gene3D" id="3.30.1370.210">
    <property type="match status" value="1"/>
</dbReference>
<dbReference type="Gene3D" id="3.30.1370.110">
    <property type="match status" value="1"/>
</dbReference>
<dbReference type="SMART" id="SM00356">
    <property type="entry name" value="ZnF_C3H1"/>
    <property type="match status" value="2"/>
</dbReference>
<dbReference type="Proteomes" id="UP000717996">
    <property type="component" value="Unassembled WGS sequence"/>
</dbReference>
<reference evidence="9" key="1">
    <citation type="journal article" date="2020" name="Microb. Genom.">
        <title>Genetic diversity of clinical and environmental Mucorales isolates obtained from an investigation of mucormycosis cases among solid organ transplant recipients.</title>
        <authorList>
            <person name="Nguyen M.H."/>
            <person name="Kaul D."/>
            <person name="Muto C."/>
            <person name="Cheng S.J."/>
            <person name="Richter R.A."/>
            <person name="Bruno V.M."/>
            <person name="Liu G."/>
            <person name="Beyhan S."/>
            <person name="Sundermann A.J."/>
            <person name="Mounaud S."/>
            <person name="Pasculle A.W."/>
            <person name="Nierman W.C."/>
            <person name="Driscoll E."/>
            <person name="Cumbie R."/>
            <person name="Clancy C.J."/>
            <person name="Dupont C.L."/>
        </authorList>
    </citation>
    <scope>NUCLEOTIDE SEQUENCE</scope>
    <source>
        <strain evidence="9">GL16</strain>
    </source>
</reference>
<dbReference type="InterPro" id="IPR002625">
    <property type="entry name" value="Smr_dom"/>
</dbReference>
<name>A0A9P6XYG0_RHIOR</name>
<evidence type="ECO:0000259" key="8">
    <source>
        <dbReference type="PROSITE" id="PS51140"/>
    </source>
</evidence>
<feature type="region of interest" description="Disordered" evidence="5">
    <location>
        <begin position="350"/>
        <end position="369"/>
    </location>
</feature>
<dbReference type="PROSITE" id="PS50828">
    <property type="entry name" value="SMR"/>
    <property type="match status" value="1"/>
</dbReference>
<sequence length="553" mass="63730">MDTRYHSSTLSSSKLSHFDASAKTFVPSKQFDPFEVTSVEVKQDNEEDPEIEELSHHYLNSNLLDEDELPLTATKDSSFVWSQKNDMEQWKLNKQGGMEDIWKQQQANVWDSFEPYSRGNEQDFDPTLQFYHGSLYDASTIEDMNLLKGSCPSTEEIQVENVAEDMSTLQMLQTIFSDLSEQKLLETLERNDYDLDRSIESLLTKQVNVEPVDTKKRQVCRHFLAGECYRKDCWFVHDLQEKVCKFWLQGSCLKGKSCEFSHNLDIKEMMVNKINNNKPSTNDYKPLNLNEYPALGSCVKPRTTTVQAESKVMLEEEFPSLASAVKIKNNNNSVKAPVKVINFAEITKKKPSGPTSSLNKKKPYGNNNQKFNLQKLKQPVHIPWLETGSSLNSIYMKEREKAIEYGTLRNRLFSKATEYYLKGDGSKAKLYSMEAKHYNRLMQEMHMEASRRIFEQRSKHEAFVDLHGLHQDEAIHMIEERLDDMRRNKYTGIVYIVTGTGHHSGASGLSKKSSKLKPFIEDYLRHENYRFAETNMLGDTKGGIFAVDLSSKK</sequence>
<dbReference type="InterPro" id="IPR036063">
    <property type="entry name" value="Smr_dom_sf"/>
</dbReference>
<dbReference type="SMART" id="SM00463">
    <property type="entry name" value="SMR"/>
    <property type="match status" value="1"/>
</dbReference>
<dbReference type="SUPFAM" id="SSF90229">
    <property type="entry name" value="CCCH zinc finger"/>
    <property type="match status" value="1"/>
</dbReference>
<dbReference type="InterPro" id="IPR000571">
    <property type="entry name" value="Znf_CCCH"/>
</dbReference>
<comment type="caution">
    <text evidence="9">The sequence shown here is derived from an EMBL/GenBank/DDBJ whole genome shotgun (WGS) entry which is preliminary data.</text>
</comment>
<dbReference type="Pfam" id="PF02845">
    <property type="entry name" value="CUE"/>
    <property type="match status" value="1"/>
</dbReference>
<gene>
    <name evidence="9" type="ORF">G6F51_011607</name>
</gene>
<evidence type="ECO:0000256" key="5">
    <source>
        <dbReference type="SAM" id="MobiDB-lite"/>
    </source>
</evidence>
<evidence type="ECO:0000256" key="2">
    <source>
        <dbReference type="ARBA" id="ARBA00022771"/>
    </source>
</evidence>
<feature type="domain" description="C3H1-type" evidence="6">
    <location>
        <begin position="238"/>
        <end position="265"/>
    </location>
</feature>
<evidence type="ECO:0000256" key="4">
    <source>
        <dbReference type="PROSITE-ProRule" id="PRU00723"/>
    </source>
</evidence>
<feature type="domain" description="Smr" evidence="7">
    <location>
        <begin position="464"/>
        <end position="550"/>
    </location>
</feature>
<feature type="zinc finger region" description="C3H1-type" evidence="4">
    <location>
        <begin position="214"/>
        <end position="237"/>
    </location>
</feature>
<dbReference type="Pfam" id="PF01713">
    <property type="entry name" value="Smr"/>
    <property type="match status" value="1"/>
</dbReference>
<dbReference type="InterPro" id="IPR053242">
    <property type="entry name" value="PAM2-like_domain"/>
</dbReference>
<dbReference type="PROSITE" id="PS51140">
    <property type="entry name" value="CUE"/>
    <property type="match status" value="1"/>
</dbReference>
<dbReference type="AlphaFoldDB" id="A0A9P6XYG0"/>
<evidence type="ECO:0000256" key="1">
    <source>
        <dbReference type="ARBA" id="ARBA00022723"/>
    </source>
</evidence>
<dbReference type="GO" id="GO:0043130">
    <property type="term" value="F:ubiquitin binding"/>
    <property type="evidence" value="ECO:0007669"/>
    <property type="project" value="InterPro"/>
</dbReference>
<accession>A0A9P6XYG0</accession>
<dbReference type="EMBL" id="JAANIT010002859">
    <property type="protein sequence ID" value="KAG1535311.1"/>
    <property type="molecule type" value="Genomic_DNA"/>
</dbReference>
<evidence type="ECO:0000259" key="7">
    <source>
        <dbReference type="PROSITE" id="PS50828"/>
    </source>
</evidence>
<dbReference type="CDD" id="cd14279">
    <property type="entry name" value="CUE"/>
    <property type="match status" value="1"/>
</dbReference>
<evidence type="ECO:0000313" key="9">
    <source>
        <dbReference type="EMBL" id="KAG1535311.1"/>
    </source>
</evidence>
<proteinExistence type="predicted"/>
<dbReference type="SUPFAM" id="SSF160443">
    <property type="entry name" value="SMR domain-like"/>
    <property type="match status" value="1"/>
</dbReference>
<feature type="domain" description="CUE" evidence="8">
    <location>
        <begin position="164"/>
        <end position="207"/>
    </location>
</feature>
<keyword evidence="3 4" id="KW-0862">Zinc</keyword>
<protein>
    <submittedName>
        <fullName evidence="9">Uncharacterized protein</fullName>
    </submittedName>
</protein>
<dbReference type="InterPro" id="IPR003892">
    <property type="entry name" value="CUE"/>
</dbReference>
<dbReference type="PANTHER" id="PTHR46651:SF1">
    <property type="entry name" value="SMALL MUTS RELATED FAMILY PROTEIN"/>
    <property type="match status" value="1"/>
</dbReference>
<keyword evidence="1 4" id="KW-0479">Metal-binding</keyword>
<dbReference type="GO" id="GO:0008270">
    <property type="term" value="F:zinc ion binding"/>
    <property type="evidence" value="ECO:0007669"/>
    <property type="project" value="UniProtKB-KW"/>
</dbReference>
<dbReference type="InterPro" id="IPR013899">
    <property type="entry name" value="DUF1771"/>
</dbReference>
<feature type="zinc finger region" description="C3H1-type" evidence="4">
    <location>
        <begin position="238"/>
        <end position="265"/>
    </location>
</feature>
<dbReference type="SMART" id="SM01162">
    <property type="entry name" value="DUF1771"/>
    <property type="match status" value="1"/>
</dbReference>
<organism evidence="9 10">
    <name type="scientific">Rhizopus oryzae</name>
    <name type="common">Mucormycosis agent</name>
    <name type="synonym">Rhizopus arrhizus var. delemar</name>
    <dbReference type="NCBI Taxonomy" id="64495"/>
    <lineage>
        <taxon>Eukaryota</taxon>
        <taxon>Fungi</taxon>
        <taxon>Fungi incertae sedis</taxon>
        <taxon>Mucoromycota</taxon>
        <taxon>Mucoromycotina</taxon>
        <taxon>Mucoromycetes</taxon>
        <taxon>Mucorales</taxon>
        <taxon>Mucorineae</taxon>
        <taxon>Rhizopodaceae</taxon>
        <taxon>Rhizopus</taxon>
    </lineage>
</organism>